<organism evidence="1 2">
    <name type="scientific">Nepenthes gracilis</name>
    <name type="common">Slender pitcher plant</name>
    <dbReference type="NCBI Taxonomy" id="150966"/>
    <lineage>
        <taxon>Eukaryota</taxon>
        <taxon>Viridiplantae</taxon>
        <taxon>Streptophyta</taxon>
        <taxon>Embryophyta</taxon>
        <taxon>Tracheophyta</taxon>
        <taxon>Spermatophyta</taxon>
        <taxon>Magnoliopsida</taxon>
        <taxon>eudicotyledons</taxon>
        <taxon>Gunneridae</taxon>
        <taxon>Pentapetalae</taxon>
        <taxon>Caryophyllales</taxon>
        <taxon>Nepenthaceae</taxon>
        <taxon>Nepenthes</taxon>
    </lineage>
</organism>
<gene>
    <name evidence="1" type="ORF">Nepgr_016572</name>
</gene>
<dbReference type="AlphaFoldDB" id="A0AAD3XSG5"/>
<evidence type="ECO:0000313" key="1">
    <source>
        <dbReference type="EMBL" id="GMH14731.1"/>
    </source>
</evidence>
<evidence type="ECO:0000313" key="2">
    <source>
        <dbReference type="Proteomes" id="UP001279734"/>
    </source>
</evidence>
<dbReference type="EMBL" id="BSYO01000014">
    <property type="protein sequence ID" value="GMH14731.1"/>
    <property type="molecule type" value="Genomic_DNA"/>
</dbReference>
<name>A0AAD3XSG5_NEPGR</name>
<dbReference type="Proteomes" id="UP001279734">
    <property type="component" value="Unassembled WGS sequence"/>
</dbReference>
<accession>A0AAD3XSG5</accession>
<comment type="caution">
    <text evidence="1">The sequence shown here is derived from an EMBL/GenBank/DDBJ whole genome shotgun (WGS) entry which is preliminary data.</text>
</comment>
<sequence>MLIDDHQFFLIVQLCYAKSLLVNTSRRGFISFGRHRSLQHNLVDLLCQHSQAFDKAYEDLVRAITDCNQSGNLRANSRLNYLATIQFTLTFPPFPIED</sequence>
<reference evidence="1" key="1">
    <citation type="submission" date="2023-05" db="EMBL/GenBank/DDBJ databases">
        <title>Nepenthes gracilis genome sequencing.</title>
        <authorList>
            <person name="Fukushima K."/>
        </authorList>
    </citation>
    <scope>NUCLEOTIDE SEQUENCE</scope>
    <source>
        <strain evidence="1">SING2019-196</strain>
    </source>
</reference>
<protein>
    <submittedName>
        <fullName evidence="1">Uncharacterized protein</fullName>
    </submittedName>
</protein>
<keyword evidence="2" id="KW-1185">Reference proteome</keyword>
<proteinExistence type="predicted"/>